<dbReference type="CDD" id="cd07820">
    <property type="entry name" value="SRPBCC_3"/>
    <property type="match status" value="1"/>
</dbReference>
<reference evidence="1 2" key="1">
    <citation type="submission" date="2022-04" db="EMBL/GenBank/DDBJ databases">
        <title>Halobacillus sp. isolated from saltern.</title>
        <authorList>
            <person name="Won M."/>
            <person name="Lee C.-M."/>
            <person name="Woen H.-Y."/>
            <person name="Kwon S.-W."/>
        </authorList>
    </citation>
    <scope>NUCLEOTIDE SEQUENCE [LARGE SCALE GENOMIC DNA]</scope>
    <source>
        <strain evidence="1 2">SSBR10-3</strain>
    </source>
</reference>
<protein>
    <submittedName>
        <fullName evidence="1">SRPBCC family protein</fullName>
    </submittedName>
</protein>
<evidence type="ECO:0000313" key="2">
    <source>
        <dbReference type="Proteomes" id="UP000831787"/>
    </source>
</evidence>
<name>A0ABY4ERJ6_9BACI</name>
<accession>A0ABY4ERJ6</accession>
<keyword evidence="2" id="KW-1185">Reference proteome</keyword>
<organism evidence="1 2">
    <name type="scientific">Halobacillus salinarum</name>
    <dbReference type="NCBI Taxonomy" id="2932257"/>
    <lineage>
        <taxon>Bacteria</taxon>
        <taxon>Bacillati</taxon>
        <taxon>Bacillota</taxon>
        <taxon>Bacilli</taxon>
        <taxon>Bacillales</taxon>
        <taxon>Bacillaceae</taxon>
        <taxon>Halobacillus</taxon>
    </lineage>
</organism>
<dbReference type="EMBL" id="CP095073">
    <property type="protein sequence ID" value="UOQ46527.1"/>
    <property type="molecule type" value="Genomic_DNA"/>
</dbReference>
<dbReference type="SUPFAM" id="SSF55961">
    <property type="entry name" value="Bet v1-like"/>
    <property type="match status" value="1"/>
</dbReference>
<dbReference type="Gene3D" id="3.30.530.20">
    <property type="match status" value="1"/>
</dbReference>
<dbReference type="InterPro" id="IPR023393">
    <property type="entry name" value="START-like_dom_sf"/>
</dbReference>
<sequence length="152" mass="17497">MPIIKMSVWINVPVEECFDLARNIGLHPFTVPQTKEKPIAGRREGLIEAGEMVTWRARHLGVTQTLTSLIQSMNRPYQFVDVMVKGAFRSFTHVHLFEQKGEGTKMIDILQFESPFGHIGKLADKLFLERYMRKFLTIRAVNLKRIGESLKP</sequence>
<gene>
    <name evidence="1" type="ORF">MUN89_18290</name>
</gene>
<dbReference type="Proteomes" id="UP000831787">
    <property type="component" value="Chromosome"/>
</dbReference>
<proteinExistence type="predicted"/>
<evidence type="ECO:0000313" key="1">
    <source>
        <dbReference type="EMBL" id="UOQ46527.1"/>
    </source>
</evidence>